<sequence length="155" mass="15980">MAPGIAPSRFEQWLRSAGLELEVRRFPEGTRTAEDAARAIGCEVGQIVKSLVFTAGGRPVVALVSGANRLDPGRLAAVAGGEAGKADAELVRAATGYAIGGVPPFGHATPLPVFMDSDLERYGVVWAAAGRPDAVFPISPSRLAELSGASVAELK</sequence>
<accession>A0A934N1H0</accession>
<dbReference type="InterPro" id="IPR007214">
    <property type="entry name" value="YbaK/aa-tRNA-synth-assoc-dom"/>
</dbReference>
<dbReference type="SUPFAM" id="SSF55826">
    <property type="entry name" value="YbaK/ProRS associated domain"/>
    <property type="match status" value="1"/>
</dbReference>
<gene>
    <name evidence="2" type="ORF">JF922_02810</name>
</gene>
<evidence type="ECO:0000313" key="2">
    <source>
        <dbReference type="EMBL" id="MBJ7597005.1"/>
    </source>
</evidence>
<evidence type="ECO:0000259" key="1">
    <source>
        <dbReference type="Pfam" id="PF04073"/>
    </source>
</evidence>
<proteinExistence type="predicted"/>
<dbReference type="Gene3D" id="3.90.960.10">
    <property type="entry name" value="YbaK/aminoacyl-tRNA synthetase-associated domain"/>
    <property type="match status" value="1"/>
</dbReference>
<dbReference type="CDD" id="cd04333">
    <property type="entry name" value="ProX_deacylase"/>
    <property type="match status" value="1"/>
</dbReference>
<dbReference type="Proteomes" id="UP000612893">
    <property type="component" value="Unassembled WGS sequence"/>
</dbReference>
<dbReference type="InterPro" id="IPR036754">
    <property type="entry name" value="YbaK/aa-tRNA-synt-asso_dom_sf"/>
</dbReference>
<name>A0A934N1H0_9BACT</name>
<dbReference type="PANTHER" id="PTHR30411">
    <property type="entry name" value="CYTOPLASMIC PROTEIN"/>
    <property type="match status" value="1"/>
</dbReference>
<dbReference type="GO" id="GO:0002161">
    <property type="term" value="F:aminoacyl-tRNA deacylase activity"/>
    <property type="evidence" value="ECO:0007669"/>
    <property type="project" value="UniProtKB-ARBA"/>
</dbReference>
<feature type="domain" description="YbaK/aminoacyl-tRNA synthetase-associated" evidence="1">
    <location>
        <begin position="28"/>
        <end position="145"/>
    </location>
</feature>
<comment type="caution">
    <text evidence="2">The sequence shown here is derived from an EMBL/GenBank/DDBJ whole genome shotgun (WGS) entry which is preliminary data.</text>
</comment>
<organism evidence="2 3">
    <name type="scientific">Candidatus Nephthysia bennettiae</name>
    <dbReference type="NCBI Taxonomy" id="3127016"/>
    <lineage>
        <taxon>Bacteria</taxon>
        <taxon>Bacillati</taxon>
        <taxon>Candidatus Dormiibacterota</taxon>
        <taxon>Candidatus Dormibacteria</taxon>
        <taxon>Candidatus Dormibacterales</taxon>
        <taxon>Candidatus Dormibacteraceae</taxon>
        <taxon>Candidatus Nephthysia</taxon>
    </lineage>
</organism>
<keyword evidence="3" id="KW-1185">Reference proteome</keyword>
<evidence type="ECO:0000313" key="3">
    <source>
        <dbReference type="Proteomes" id="UP000612893"/>
    </source>
</evidence>
<protein>
    <submittedName>
        <fullName evidence="2">YbaK/EbsC family protein</fullName>
    </submittedName>
</protein>
<dbReference type="EMBL" id="JAEKNR010000032">
    <property type="protein sequence ID" value="MBJ7597005.1"/>
    <property type="molecule type" value="Genomic_DNA"/>
</dbReference>
<dbReference type="AlphaFoldDB" id="A0A934N1H0"/>
<dbReference type="PANTHER" id="PTHR30411:SF1">
    <property type="entry name" value="CYTOPLASMIC PROTEIN"/>
    <property type="match status" value="1"/>
</dbReference>
<dbReference type="Pfam" id="PF04073">
    <property type="entry name" value="tRNA_edit"/>
    <property type="match status" value="1"/>
</dbReference>
<dbReference type="RefSeq" id="WP_338198896.1">
    <property type="nucleotide sequence ID" value="NZ_JAEKNR010000032.1"/>
</dbReference>
<reference evidence="2" key="1">
    <citation type="submission" date="2020-10" db="EMBL/GenBank/DDBJ databases">
        <title>Ca. Dormibacterota MAGs.</title>
        <authorList>
            <person name="Montgomery K."/>
        </authorList>
    </citation>
    <scope>NUCLEOTIDE SEQUENCE [LARGE SCALE GENOMIC DNA]</scope>
    <source>
        <strain evidence="2">SC8812_S17_10</strain>
    </source>
</reference>